<dbReference type="Gene3D" id="1.10.357.10">
    <property type="entry name" value="Tetracycline Repressor, domain 2"/>
    <property type="match status" value="1"/>
</dbReference>
<dbReference type="InterPro" id="IPR009057">
    <property type="entry name" value="Homeodomain-like_sf"/>
</dbReference>
<keyword evidence="3" id="KW-0804">Transcription</keyword>
<feature type="DNA-binding region" description="H-T-H motif" evidence="4">
    <location>
        <begin position="47"/>
        <end position="66"/>
    </location>
</feature>
<dbReference type="PANTHER" id="PTHR30055">
    <property type="entry name" value="HTH-TYPE TRANSCRIPTIONAL REGULATOR RUTR"/>
    <property type="match status" value="1"/>
</dbReference>
<comment type="caution">
    <text evidence="6">The sequence shown here is derived from an EMBL/GenBank/DDBJ whole genome shotgun (WGS) entry which is preliminary data.</text>
</comment>
<keyword evidence="1" id="KW-0805">Transcription regulation</keyword>
<accession>A0ABQ5MUU2</accession>
<evidence type="ECO:0000313" key="6">
    <source>
        <dbReference type="EMBL" id="GLB67746.1"/>
    </source>
</evidence>
<evidence type="ECO:0000256" key="3">
    <source>
        <dbReference type="ARBA" id="ARBA00023163"/>
    </source>
</evidence>
<name>A0ABQ5MUU2_9MICC</name>
<proteinExistence type="predicted"/>
<dbReference type="PROSITE" id="PS50977">
    <property type="entry name" value="HTH_TETR_2"/>
    <property type="match status" value="1"/>
</dbReference>
<dbReference type="InterPro" id="IPR041347">
    <property type="entry name" value="MftR_C"/>
</dbReference>
<dbReference type="PANTHER" id="PTHR30055:SF238">
    <property type="entry name" value="MYCOFACTOCIN BIOSYNTHESIS TRANSCRIPTIONAL REGULATOR MFTR-RELATED"/>
    <property type="match status" value="1"/>
</dbReference>
<feature type="domain" description="HTH tetR-type" evidence="5">
    <location>
        <begin position="24"/>
        <end position="84"/>
    </location>
</feature>
<protein>
    <submittedName>
        <fullName evidence="6">TetR family transcriptional regulator</fullName>
    </submittedName>
</protein>
<sequence>MSARTAELRAIKPAGQGLRERRRQQTRAEITDAALELFAQGSVAATTVDDIASAAGVSPRTFFRYFASKEEAALPVHQEFNAALADGLPAVDPGSDLRREVNGLYGLMVRPYLDNDSPAAQRMLQVSRLIRKEPALRAAMVRQNLERTEEVQQALAARLGPERTDPLELRLAIDIASVVVRASLDTWASQLEAGGPADLAAIYRRALEFAK</sequence>
<dbReference type="EMBL" id="BRVS01000008">
    <property type="protein sequence ID" value="GLB67746.1"/>
    <property type="molecule type" value="Genomic_DNA"/>
</dbReference>
<evidence type="ECO:0000256" key="2">
    <source>
        <dbReference type="ARBA" id="ARBA00023125"/>
    </source>
</evidence>
<evidence type="ECO:0000256" key="1">
    <source>
        <dbReference type="ARBA" id="ARBA00023015"/>
    </source>
</evidence>
<dbReference type="RefSeq" id="WP_264795843.1">
    <property type="nucleotide sequence ID" value="NZ_BRVS01000008.1"/>
</dbReference>
<reference evidence="6 7" key="1">
    <citation type="journal article" date="2023" name="Int. J. Syst. Evol. Microbiol.">
        <title>Arthrobacter mangrovi sp. nov., an actinobacterium isolated from the rhizosphere of a mangrove.</title>
        <authorList>
            <person name="Hamada M."/>
            <person name="Saitou S."/>
            <person name="Enomoto N."/>
            <person name="Nanri K."/>
            <person name="Hidaka K."/>
            <person name="Miura T."/>
            <person name="Tamura T."/>
        </authorList>
    </citation>
    <scope>NUCLEOTIDE SEQUENCE [LARGE SCALE GENOMIC DNA]</scope>
    <source>
        <strain evidence="6 7">NBRC 112813</strain>
    </source>
</reference>
<evidence type="ECO:0000256" key="4">
    <source>
        <dbReference type="PROSITE-ProRule" id="PRU00335"/>
    </source>
</evidence>
<dbReference type="Pfam" id="PF00440">
    <property type="entry name" value="TetR_N"/>
    <property type="match status" value="1"/>
</dbReference>
<gene>
    <name evidence="6" type="ORF">AHIS1636_21860</name>
</gene>
<evidence type="ECO:0000313" key="7">
    <source>
        <dbReference type="Proteomes" id="UP001209654"/>
    </source>
</evidence>
<dbReference type="InterPro" id="IPR050109">
    <property type="entry name" value="HTH-type_TetR-like_transc_reg"/>
</dbReference>
<evidence type="ECO:0000259" key="5">
    <source>
        <dbReference type="PROSITE" id="PS50977"/>
    </source>
</evidence>
<dbReference type="Proteomes" id="UP001209654">
    <property type="component" value="Unassembled WGS sequence"/>
</dbReference>
<dbReference type="PRINTS" id="PR00455">
    <property type="entry name" value="HTHTETR"/>
</dbReference>
<keyword evidence="7" id="KW-1185">Reference proteome</keyword>
<dbReference type="SUPFAM" id="SSF46689">
    <property type="entry name" value="Homeodomain-like"/>
    <property type="match status" value="1"/>
</dbReference>
<organism evidence="6 7">
    <name type="scientific">Arthrobacter mangrovi</name>
    <dbReference type="NCBI Taxonomy" id="2966350"/>
    <lineage>
        <taxon>Bacteria</taxon>
        <taxon>Bacillati</taxon>
        <taxon>Actinomycetota</taxon>
        <taxon>Actinomycetes</taxon>
        <taxon>Micrococcales</taxon>
        <taxon>Micrococcaceae</taxon>
        <taxon>Arthrobacter</taxon>
    </lineage>
</organism>
<keyword evidence="2 4" id="KW-0238">DNA-binding</keyword>
<dbReference type="Pfam" id="PF17754">
    <property type="entry name" value="TetR_C_14"/>
    <property type="match status" value="1"/>
</dbReference>
<dbReference type="InterPro" id="IPR001647">
    <property type="entry name" value="HTH_TetR"/>
</dbReference>